<dbReference type="EMBL" id="JAWWNJ010000149">
    <property type="protein sequence ID" value="KAK6981590.1"/>
    <property type="molecule type" value="Genomic_DNA"/>
</dbReference>
<dbReference type="AlphaFoldDB" id="A0AAV9ZH32"/>
<sequence length="290" mass="32035">MSSEPDNTEKTAPAPFVPDKPFDDANADLILTSCDGIDFRVRRSVLTLLSPVFEDMLRLQPPGGDTIPSVTMSESAIVLDPAERSAPGTVHELGQIRYLEGFIDSNPVAVFAISCSHEWKELALRAARASLKFPIRSFNFDSTYPTAADIQLMTTLHYQALLQYHAACSAVSVQFTRSLSLWSSGSEIDKVWCTCSTCPPSTLRMYRTGRGFINARQWMAVYLKAARKVLKRRPLAAMDDSELMVDAFKALAECSTCRSSGFRSLQDFAKTTLTSNIQTAVGKVELKLPF</sequence>
<accession>A0AAV9ZH32</accession>
<gene>
    <name evidence="1" type="ORF">R3P38DRAFT_3333791</name>
</gene>
<comment type="caution">
    <text evidence="1">The sequence shown here is derived from an EMBL/GenBank/DDBJ whole genome shotgun (WGS) entry which is preliminary data.</text>
</comment>
<protein>
    <submittedName>
        <fullName evidence="1">BTB domain-containing protein</fullName>
    </submittedName>
</protein>
<proteinExistence type="predicted"/>
<organism evidence="1 2">
    <name type="scientific">Favolaschia claudopus</name>
    <dbReference type="NCBI Taxonomy" id="2862362"/>
    <lineage>
        <taxon>Eukaryota</taxon>
        <taxon>Fungi</taxon>
        <taxon>Dikarya</taxon>
        <taxon>Basidiomycota</taxon>
        <taxon>Agaricomycotina</taxon>
        <taxon>Agaricomycetes</taxon>
        <taxon>Agaricomycetidae</taxon>
        <taxon>Agaricales</taxon>
        <taxon>Marasmiineae</taxon>
        <taxon>Mycenaceae</taxon>
        <taxon>Favolaschia</taxon>
    </lineage>
</organism>
<reference evidence="1 2" key="1">
    <citation type="journal article" date="2024" name="J Genomics">
        <title>Draft genome sequencing and assembly of Favolaschia claudopus CIRM-BRFM 2984 isolated from oak limbs.</title>
        <authorList>
            <person name="Navarro D."/>
            <person name="Drula E."/>
            <person name="Chaduli D."/>
            <person name="Cazenave R."/>
            <person name="Ahrendt S."/>
            <person name="Wang J."/>
            <person name="Lipzen A."/>
            <person name="Daum C."/>
            <person name="Barry K."/>
            <person name="Grigoriev I.V."/>
            <person name="Favel A."/>
            <person name="Rosso M.N."/>
            <person name="Martin F."/>
        </authorList>
    </citation>
    <scope>NUCLEOTIDE SEQUENCE [LARGE SCALE GENOMIC DNA]</scope>
    <source>
        <strain evidence="1 2">CIRM-BRFM 2984</strain>
    </source>
</reference>
<dbReference type="Proteomes" id="UP001362999">
    <property type="component" value="Unassembled WGS sequence"/>
</dbReference>
<evidence type="ECO:0000313" key="2">
    <source>
        <dbReference type="Proteomes" id="UP001362999"/>
    </source>
</evidence>
<name>A0AAV9ZH32_9AGAR</name>
<evidence type="ECO:0000313" key="1">
    <source>
        <dbReference type="EMBL" id="KAK6981590.1"/>
    </source>
</evidence>
<keyword evidence="2" id="KW-1185">Reference proteome</keyword>